<name>A0A381NGI5_9ZZZZ</name>
<keyword evidence="3" id="KW-0032">Aminotransferase</keyword>
<dbReference type="InterPro" id="IPR049704">
    <property type="entry name" value="Aminotrans_3_PPA_site"/>
</dbReference>
<dbReference type="GO" id="GO:0005739">
    <property type="term" value="C:mitochondrion"/>
    <property type="evidence" value="ECO:0007669"/>
    <property type="project" value="UniProtKB-SubCell"/>
</dbReference>
<dbReference type="Pfam" id="PF00202">
    <property type="entry name" value="Aminotran_3"/>
    <property type="match status" value="1"/>
</dbReference>
<dbReference type="EMBL" id="UINC01000341">
    <property type="protein sequence ID" value="SUZ53651.1"/>
    <property type="molecule type" value="Genomic_DNA"/>
</dbReference>
<dbReference type="CDD" id="cd00610">
    <property type="entry name" value="OAT_like"/>
    <property type="match status" value="1"/>
</dbReference>
<dbReference type="PIRSF" id="PIRSF000521">
    <property type="entry name" value="Transaminase_4ab_Lys_Orn"/>
    <property type="match status" value="1"/>
</dbReference>
<evidence type="ECO:0000256" key="2">
    <source>
        <dbReference type="ARBA" id="ARBA00008954"/>
    </source>
</evidence>
<dbReference type="FunFam" id="3.40.640.10:FF:000014">
    <property type="entry name" value="Adenosylmethionine-8-amino-7-oxononanoate aminotransferase, probable"/>
    <property type="match status" value="1"/>
</dbReference>
<proteinExistence type="inferred from homology"/>
<evidence type="ECO:0000256" key="5">
    <source>
        <dbReference type="ARBA" id="ARBA00022898"/>
    </source>
</evidence>
<dbReference type="Gene3D" id="3.90.1150.10">
    <property type="entry name" value="Aspartate Aminotransferase, domain 1"/>
    <property type="match status" value="1"/>
</dbReference>
<evidence type="ECO:0000256" key="1">
    <source>
        <dbReference type="ARBA" id="ARBA00004173"/>
    </source>
</evidence>
<dbReference type="PANTHER" id="PTHR42684:SF3">
    <property type="entry name" value="ADENOSYLMETHIONINE-8-AMINO-7-OXONONANOATE AMINOTRANSFERASE"/>
    <property type="match status" value="1"/>
</dbReference>
<protein>
    <recommendedName>
        <fullName evidence="7">Aspartate aminotransferase family protein</fullName>
    </recommendedName>
</protein>
<keyword evidence="5" id="KW-0663">Pyridoxal phosphate</keyword>
<organism evidence="6">
    <name type="scientific">marine metagenome</name>
    <dbReference type="NCBI Taxonomy" id="408172"/>
    <lineage>
        <taxon>unclassified sequences</taxon>
        <taxon>metagenomes</taxon>
        <taxon>ecological metagenomes</taxon>
    </lineage>
</organism>
<dbReference type="GO" id="GO:0030170">
    <property type="term" value="F:pyridoxal phosphate binding"/>
    <property type="evidence" value="ECO:0007669"/>
    <property type="project" value="InterPro"/>
</dbReference>
<dbReference type="InterPro" id="IPR015422">
    <property type="entry name" value="PyrdxlP-dep_Trfase_small"/>
</dbReference>
<accession>A0A381NGI5</accession>
<dbReference type="Gene3D" id="3.40.640.10">
    <property type="entry name" value="Type I PLP-dependent aspartate aminotransferase-like (Major domain)"/>
    <property type="match status" value="1"/>
</dbReference>
<dbReference type="InterPro" id="IPR015424">
    <property type="entry name" value="PyrdxlP-dep_Trfase"/>
</dbReference>
<dbReference type="PANTHER" id="PTHR42684">
    <property type="entry name" value="ADENOSYLMETHIONINE-8-AMINO-7-OXONONANOATE AMINOTRANSFERASE"/>
    <property type="match status" value="1"/>
</dbReference>
<reference evidence="6" key="1">
    <citation type="submission" date="2018-05" db="EMBL/GenBank/DDBJ databases">
        <authorList>
            <person name="Lanie J.A."/>
            <person name="Ng W.-L."/>
            <person name="Kazmierczak K.M."/>
            <person name="Andrzejewski T.M."/>
            <person name="Davidsen T.M."/>
            <person name="Wayne K.J."/>
            <person name="Tettelin H."/>
            <person name="Glass J.I."/>
            <person name="Rusch D."/>
            <person name="Podicherti R."/>
            <person name="Tsui H.-C.T."/>
            <person name="Winkler M.E."/>
        </authorList>
    </citation>
    <scope>NUCLEOTIDE SEQUENCE</scope>
</reference>
<evidence type="ECO:0000313" key="6">
    <source>
        <dbReference type="EMBL" id="SUZ53651.1"/>
    </source>
</evidence>
<dbReference type="InterPro" id="IPR005814">
    <property type="entry name" value="Aminotrans_3"/>
</dbReference>
<dbReference type="PROSITE" id="PS00600">
    <property type="entry name" value="AA_TRANSFER_CLASS_3"/>
    <property type="match status" value="1"/>
</dbReference>
<evidence type="ECO:0008006" key="7">
    <source>
        <dbReference type="Google" id="ProtNLM"/>
    </source>
</evidence>
<dbReference type="GO" id="GO:0004015">
    <property type="term" value="F:adenosylmethionine-8-amino-7-oxononanoate transaminase activity"/>
    <property type="evidence" value="ECO:0007669"/>
    <property type="project" value="TreeGrafter"/>
</dbReference>
<evidence type="ECO:0000256" key="4">
    <source>
        <dbReference type="ARBA" id="ARBA00022679"/>
    </source>
</evidence>
<dbReference type="NCBIfam" id="NF004767">
    <property type="entry name" value="PRK06105.1"/>
    <property type="match status" value="1"/>
</dbReference>
<sequence length="457" mass="51145">MKSSEQEKRYFINPYTNLKDIRKSGSLIIEKGKGIYVYDDNNNRYIEGLAGLWCVALGFNNKRLIEAANRQLKQLPNYHSFTGKVPLTTLKLSEALVKITPKSLTKVLYANSGSESNDTAIKMAWYYQNALGKTKKKKIISRYRGYHGVTIMSGSLTGMEYAHKGFDMPRNFVIHTDSPHYYRDSLNGESSKEFVNRLLKNLENLILKEGADNIAAMILEPVQGAGGVIIPPENYLRGVQALLKKYNILLIVDEVICGFGRTGKMFGCDTFKIIPDMMVTAKGLSSGYVPISALLINEKIYETISEFSSYNNLFGHGFTYSGHPLAAAVALETIKIFKDENIIGHVKEMSDKFRSKMELLNEYSIVGNTRSIGLIGGIELVQNKKNRVYFDKKIGIGSLVVKNAQKNGLIVRALQGDIIAVCPPLIISSKEIDILFNMLKKCLKDTEMELKTRSLLC</sequence>
<evidence type="ECO:0000256" key="3">
    <source>
        <dbReference type="ARBA" id="ARBA00022576"/>
    </source>
</evidence>
<dbReference type="AlphaFoldDB" id="A0A381NGI5"/>
<dbReference type="GO" id="GO:0009102">
    <property type="term" value="P:biotin biosynthetic process"/>
    <property type="evidence" value="ECO:0007669"/>
    <property type="project" value="TreeGrafter"/>
</dbReference>
<comment type="similarity">
    <text evidence="2">Belongs to the class-III pyridoxal-phosphate-dependent aminotransferase family.</text>
</comment>
<gene>
    <name evidence="6" type="ORF">METZ01_LOCUS6505</name>
</gene>
<comment type="subcellular location">
    <subcellularLocation>
        <location evidence="1">Mitochondrion</location>
    </subcellularLocation>
</comment>
<dbReference type="SUPFAM" id="SSF53383">
    <property type="entry name" value="PLP-dependent transferases"/>
    <property type="match status" value="1"/>
</dbReference>
<dbReference type="GO" id="GO:0009448">
    <property type="term" value="P:gamma-aminobutyric acid metabolic process"/>
    <property type="evidence" value="ECO:0007669"/>
    <property type="project" value="TreeGrafter"/>
</dbReference>
<keyword evidence="4" id="KW-0808">Transferase</keyword>
<dbReference type="InterPro" id="IPR015421">
    <property type="entry name" value="PyrdxlP-dep_Trfase_major"/>
</dbReference>